<sequence>MPNWLSNQIMRAFNKRDRRQIRLLNDCWFFYYSRRNTHTDNTNPMQ</sequence>
<accession>A0ABS2H3C1</accession>
<dbReference type="RefSeq" id="WP_193415511.1">
    <property type="nucleotide sequence ID" value="NZ_JADCNN020000001.1"/>
</dbReference>
<dbReference type="NCBIfam" id="NF033225">
    <property type="entry name" value="spore_CmpA"/>
    <property type="match status" value="1"/>
</dbReference>
<dbReference type="EMBL" id="JADCNN020000001">
    <property type="protein sequence ID" value="MBM6994424.1"/>
    <property type="molecule type" value="Genomic_DNA"/>
</dbReference>
<dbReference type="Pfam" id="PF26301">
    <property type="entry name" value="spore_CmpA"/>
    <property type="match status" value="1"/>
</dbReference>
<dbReference type="Proteomes" id="UP001516620">
    <property type="component" value="Unassembled WGS sequence"/>
</dbReference>
<organism evidence="1 2">
    <name type="scientific">Paenibacillus rhizolycopersici</name>
    <dbReference type="NCBI Taxonomy" id="2780073"/>
    <lineage>
        <taxon>Bacteria</taxon>
        <taxon>Bacillati</taxon>
        <taxon>Bacillota</taxon>
        <taxon>Bacilli</taxon>
        <taxon>Bacillales</taxon>
        <taxon>Paenibacillaceae</taxon>
        <taxon>Paenibacillus</taxon>
    </lineage>
</organism>
<protein>
    <submittedName>
        <fullName evidence="1">Cortex morphogenetic protein CmpA</fullName>
    </submittedName>
</protein>
<comment type="caution">
    <text evidence="1">The sequence shown here is derived from an EMBL/GenBank/DDBJ whole genome shotgun (WGS) entry which is preliminary data.</text>
</comment>
<reference evidence="1 2" key="1">
    <citation type="submission" date="2021-01" db="EMBL/GenBank/DDBJ databases">
        <title>Paenibacillus sp.nov. isolated from the rhizosphere soil of tomato plant.</title>
        <authorList>
            <person name="Thin K.K."/>
            <person name="Zhang X."/>
            <person name="He S."/>
        </authorList>
    </citation>
    <scope>NUCLEOTIDE SEQUENCE [LARGE SCALE GENOMIC DNA]</scope>
    <source>
        <strain evidence="1 2">DXFW5</strain>
    </source>
</reference>
<dbReference type="InterPro" id="IPR047764">
    <property type="entry name" value="CmpA"/>
</dbReference>
<keyword evidence="2" id="KW-1185">Reference proteome</keyword>
<name>A0ABS2H3C1_9BACL</name>
<proteinExistence type="predicted"/>
<evidence type="ECO:0000313" key="1">
    <source>
        <dbReference type="EMBL" id="MBM6994424.1"/>
    </source>
</evidence>
<evidence type="ECO:0000313" key="2">
    <source>
        <dbReference type="Proteomes" id="UP001516620"/>
    </source>
</evidence>
<gene>
    <name evidence="1" type="primary">cmpA</name>
    <name evidence="1" type="ORF">IM700_001950</name>
</gene>